<dbReference type="OMA" id="GLCHADI"/>
<dbReference type="RefSeq" id="XP_005790406.1">
    <property type="nucleotide sequence ID" value="XM_005790349.1"/>
</dbReference>
<keyword evidence="4" id="KW-0808">Transferase</keyword>
<dbReference type="eggNOG" id="KOG0032">
    <property type="taxonomic scope" value="Eukaryota"/>
</dbReference>
<dbReference type="PROSITE" id="PS00107">
    <property type="entry name" value="PROTEIN_KINASE_ATP"/>
    <property type="match status" value="1"/>
</dbReference>
<evidence type="ECO:0000313" key="6">
    <source>
        <dbReference type="EnsemblProtists" id="EOD37977"/>
    </source>
</evidence>
<evidence type="ECO:0000313" key="7">
    <source>
        <dbReference type="Proteomes" id="UP000013827"/>
    </source>
</evidence>
<dbReference type="Pfam" id="PF00069">
    <property type="entry name" value="Pkinase"/>
    <property type="match status" value="1"/>
</dbReference>
<organism evidence="6 7">
    <name type="scientific">Emiliania huxleyi (strain CCMP1516)</name>
    <dbReference type="NCBI Taxonomy" id="280463"/>
    <lineage>
        <taxon>Eukaryota</taxon>
        <taxon>Haptista</taxon>
        <taxon>Haptophyta</taxon>
        <taxon>Prymnesiophyceae</taxon>
        <taxon>Isochrysidales</taxon>
        <taxon>Noelaerhabdaceae</taxon>
        <taxon>Emiliania</taxon>
    </lineage>
</organism>
<keyword evidence="1 3" id="KW-0547">Nucleotide-binding</keyword>
<dbReference type="PANTHER" id="PTHR24347">
    <property type="entry name" value="SERINE/THREONINE-PROTEIN KINASE"/>
    <property type="match status" value="1"/>
</dbReference>
<keyword evidence="4" id="KW-0723">Serine/threonine-protein kinase</keyword>
<comment type="similarity">
    <text evidence="4">Belongs to the protein kinase superfamily.</text>
</comment>
<dbReference type="GO" id="GO:0005524">
    <property type="term" value="F:ATP binding"/>
    <property type="evidence" value="ECO:0007669"/>
    <property type="project" value="UniProtKB-UniRule"/>
</dbReference>
<protein>
    <recommendedName>
        <fullName evidence="5">Protein kinase domain-containing protein</fullName>
    </recommendedName>
</protein>
<sequence>IMGEELGAGAFGTVFKATHKKTGKVYAVKVMRRRRSTEEIVRREVAMLQRVGLHIGVAELVDHFESDDNFYLVMELVTGGELFDALIDNGAFSEQQAADVIRQVADAAAFLHAQGLCHADIKPENLLLTERGPGGLIKLVDFGLATELRSPKRSKPGTWAYWPPEAFGDGSSCGKPTDMWAIGVVLFILLSGYHPFDPSGKADDAALQSCILKGEPDWDDPAWAHDSPEAKA</sequence>
<dbReference type="InterPro" id="IPR000719">
    <property type="entry name" value="Prot_kinase_dom"/>
</dbReference>
<dbReference type="GeneID" id="17283247"/>
<dbReference type="Gene3D" id="3.30.200.20">
    <property type="entry name" value="Phosphorylase Kinase, domain 1"/>
    <property type="match status" value="1"/>
</dbReference>
<dbReference type="FunFam" id="1.10.510.10:FF:000571">
    <property type="entry name" value="Maternal embryonic leucine zipper kinase"/>
    <property type="match status" value="1"/>
</dbReference>
<dbReference type="PaxDb" id="2903-EOD37977"/>
<evidence type="ECO:0000256" key="3">
    <source>
        <dbReference type="PROSITE-ProRule" id="PRU10141"/>
    </source>
</evidence>
<keyword evidence="2 3" id="KW-0067">ATP-binding</keyword>
<reference evidence="6" key="2">
    <citation type="submission" date="2024-10" db="UniProtKB">
        <authorList>
            <consortium name="EnsemblProtists"/>
        </authorList>
    </citation>
    <scope>IDENTIFICATION</scope>
</reference>
<dbReference type="KEGG" id="ehx:EMIHUDRAFT_43331"/>
<dbReference type="GO" id="GO:0004674">
    <property type="term" value="F:protein serine/threonine kinase activity"/>
    <property type="evidence" value="ECO:0007669"/>
    <property type="project" value="UniProtKB-KW"/>
</dbReference>
<dbReference type="PROSITE" id="PS50011">
    <property type="entry name" value="PROTEIN_KINASE_DOM"/>
    <property type="match status" value="1"/>
</dbReference>
<accession>A0A0D3KQE2</accession>
<evidence type="ECO:0000256" key="2">
    <source>
        <dbReference type="ARBA" id="ARBA00022840"/>
    </source>
</evidence>
<dbReference type="PROSITE" id="PS00108">
    <property type="entry name" value="PROTEIN_KINASE_ST"/>
    <property type="match status" value="1"/>
</dbReference>
<dbReference type="InterPro" id="IPR011009">
    <property type="entry name" value="Kinase-like_dom_sf"/>
</dbReference>
<keyword evidence="4" id="KW-0418">Kinase</keyword>
<evidence type="ECO:0000256" key="4">
    <source>
        <dbReference type="RuleBase" id="RU000304"/>
    </source>
</evidence>
<dbReference type="SMART" id="SM00220">
    <property type="entry name" value="S_TKc"/>
    <property type="match status" value="1"/>
</dbReference>
<evidence type="ECO:0000256" key="1">
    <source>
        <dbReference type="ARBA" id="ARBA00022741"/>
    </source>
</evidence>
<reference evidence="7" key="1">
    <citation type="journal article" date="2013" name="Nature">
        <title>Pan genome of the phytoplankton Emiliania underpins its global distribution.</title>
        <authorList>
            <person name="Read B.A."/>
            <person name="Kegel J."/>
            <person name="Klute M.J."/>
            <person name="Kuo A."/>
            <person name="Lefebvre S.C."/>
            <person name="Maumus F."/>
            <person name="Mayer C."/>
            <person name="Miller J."/>
            <person name="Monier A."/>
            <person name="Salamov A."/>
            <person name="Young J."/>
            <person name="Aguilar M."/>
            <person name="Claverie J.M."/>
            <person name="Frickenhaus S."/>
            <person name="Gonzalez K."/>
            <person name="Herman E.K."/>
            <person name="Lin Y.C."/>
            <person name="Napier J."/>
            <person name="Ogata H."/>
            <person name="Sarno A.F."/>
            <person name="Shmutz J."/>
            <person name="Schroeder D."/>
            <person name="de Vargas C."/>
            <person name="Verret F."/>
            <person name="von Dassow P."/>
            <person name="Valentin K."/>
            <person name="Van de Peer Y."/>
            <person name="Wheeler G."/>
            <person name="Dacks J.B."/>
            <person name="Delwiche C.F."/>
            <person name="Dyhrman S.T."/>
            <person name="Glockner G."/>
            <person name="John U."/>
            <person name="Richards T."/>
            <person name="Worden A.Z."/>
            <person name="Zhang X."/>
            <person name="Grigoriev I.V."/>
            <person name="Allen A.E."/>
            <person name="Bidle K."/>
            <person name="Borodovsky M."/>
            <person name="Bowler C."/>
            <person name="Brownlee C."/>
            <person name="Cock J.M."/>
            <person name="Elias M."/>
            <person name="Gladyshev V.N."/>
            <person name="Groth M."/>
            <person name="Guda C."/>
            <person name="Hadaegh A."/>
            <person name="Iglesias-Rodriguez M.D."/>
            <person name="Jenkins J."/>
            <person name="Jones B.M."/>
            <person name="Lawson T."/>
            <person name="Leese F."/>
            <person name="Lindquist E."/>
            <person name="Lobanov A."/>
            <person name="Lomsadze A."/>
            <person name="Malik S.B."/>
            <person name="Marsh M.E."/>
            <person name="Mackinder L."/>
            <person name="Mock T."/>
            <person name="Mueller-Roeber B."/>
            <person name="Pagarete A."/>
            <person name="Parker M."/>
            <person name="Probert I."/>
            <person name="Quesneville H."/>
            <person name="Raines C."/>
            <person name="Rensing S.A."/>
            <person name="Riano-Pachon D.M."/>
            <person name="Richier S."/>
            <person name="Rokitta S."/>
            <person name="Shiraiwa Y."/>
            <person name="Soanes D.M."/>
            <person name="van der Giezen M."/>
            <person name="Wahlund T.M."/>
            <person name="Williams B."/>
            <person name="Wilson W."/>
            <person name="Wolfe G."/>
            <person name="Wurch L.L."/>
        </authorList>
    </citation>
    <scope>NUCLEOTIDE SEQUENCE</scope>
</reference>
<feature type="domain" description="Protein kinase" evidence="5">
    <location>
        <begin position="1"/>
        <end position="232"/>
    </location>
</feature>
<dbReference type="InterPro" id="IPR017441">
    <property type="entry name" value="Protein_kinase_ATP_BS"/>
</dbReference>
<keyword evidence="7" id="KW-1185">Reference proteome</keyword>
<dbReference type="Proteomes" id="UP000013827">
    <property type="component" value="Unassembled WGS sequence"/>
</dbReference>
<name>A0A0D3KQE2_EMIH1</name>
<dbReference type="Gene3D" id="1.10.510.10">
    <property type="entry name" value="Transferase(Phosphotransferase) domain 1"/>
    <property type="match status" value="1"/>
</dbReference>
<feature type="binding site" evidence="3">
    <location>
        <position position="29"/>
    </location>
    <ligand>
        <name>ATP</name>
        <dbReference type="ChEBI" id="CHEBI:30616"/>
    </ligand>
</feature>
<dbReference type="AlphaFoldDB" id="A0A0D3KQE2"/>
<dbReference type="EnsemblProtists" id="EOD37977">
    <property type="protein sequence ID" value="EOD37977"/>
    <property type="gene ID" value="EMIHUDRAFT_43331"/>
</dbReference>
<evidence type="ECO:0000259" key="5">
    <source>
        <dbReference type="PROSITE" id="PS50011"/>
    </source>
</evidence>
<dbReference type="InterPro" id="IPR008271">
    <property type="entry name" value="Ser/Thr_kinase_AS"/>
</dbReference>
<proteinExistence type="inferred from homology"/>
<dbReference type="SUPFAM" id="SSF56112">
    <property type="entry name" value="Protein kinase-like (PK-like)"/>
    <property type="match status" value="1"/>
</dbReference>
<dbReference type="HOGENOM" id="CLU_000288_63_0_1"/>
<dbReference type="STRING" id="2903.R1DS86"/>